<gene>
    <name evidence="2" type="ORF">DJ018_09905</name>
</gene>
<name>A0A328ACX4_9CAUL</name>
<keyword evidence="3" id="KW-1185">Reference proteome</keyword>
<keyword evidence="1" id="KW-1133">Transmembrane helix</keyword>
<dbReference type="Proteomes" id="UP000249725">
    <property type="component" value="Unassembled WGS sequence"/>
</dbReference>
<dbReference type="OrthoDB" id="7211102at2"/>
<dbReference type="RefSeq" id="WP_111514805.1">
    <property type="nucleotide sequence ID" value="NZ_QFYR01000002.1"/>
</dbReference>
<evidence type="ECO:0000313" key="2">
    <source>
        <dbReference type="EMBL" id="RAK52519.1"/>
    </source>
</evidence>
<sequence length="127" mass="13836">MTASFDRFLRHRPAIHPKTALGRTFAVTRETWQLSDDPRTTRPAVEIIASGRTASEAADLAREAALSFAQNGYHKPARAWWGVEDRTFHRFTVTGAGARVAAGSAVALGLAGLAAFAFLKRRKGKSR</sequence>
<keyword evidence="1" id="KW-0472">Membrane</keyword>
<proteinExistence type="predicted"/>
<reference evidence="3" key="1">
    <citation type="submission" date="2018-05" db="EMBL/GenBank/DDBJ databases">
        <authorList>
            <person name="Li X."/>
        </authorList>
    </citation>
    <scope>NUCLEOTIDE SEQUENCE [LARGE SCALE GENOMIC DNA]</scope>
    <source>
        <strain evidence="3">YIM 73061</strain>
    </source>
</reference>
<feature type="transmembrane region" description="Helical" evidence="1">
    <location>
        <begin position="100"/>
        <end position="119"/>
    </location>
</feature>
<organism evidence="2 3">
    <name type="scientific">Phenylobacterium deserti</name>
    <dbReference type="NCBI Taxonomy" id="1914756"/>
    <lineage>
        <taxon>Bacteria</taxon>
        <taxon>Pseudomonadati</taxon>
        <taxon>Pseudomonadota</taxon>
        <taxon>Alphaproteobacteria</taxon>
        <taxon>Caulobacterales</taxon>
        <taxon>Caulobacteraceae</taxon>
        <taxon>Phenylobacterium</taxon>
    </lineage>
</organism>
<dbReference type="EMBL" id="QFYR01000002">
    <property type="protein sequence ID" value="RAK52519.1"/>
    <property type="molecule type" value="Genomic_DNA"/>
</dbReference>
<dbReference type="AlphaFoldDB" id="A0A328ACX4"/>
<accession>A0A328ACX4</accession>
<protein>
    <submittedName>
        <fullName evidence="2">Uncharacterized protein</fullName>
    </submittedName>
</protein>
<comment type="caution">
    <text evidence="2">The sequence shown here is derived from an EMBL/GenBank/DDBJ whole genome shotgun (WGS) entry which is preliminary data.</text>
</comment>
<evidence type="ECO:0000313" key="3">
    <source>
        <dbReference type="Proteomes" id="UP000249725"/>
    </source>
</evidence>
<evidence type="ECO:0000256" key="1">
    <source>
        <dbReference type="SAM" id="Phobius"/>
    </source>
</evidence>
<keyword evidence="1" id="KW-0812">Transmembrane</keyword>